<dbReference type="OrthoDB" id="458118at2"/>
<evidence type="ECO:0000313" key="2">
    <source>
        <dbReference type="EMBL" id="SNS92172.1"/>
    </source>
</evidence>
<gene>
    <name evidence="2" type="ORF">SAMN05216252_110132</name>
</gene>
<accession>A0A239IFH6</accession>
<dbReference type="SUPFAM" id="SSF160631">
    <property type="entry name" value="SMI1/KNR4-like"/>
    <property type="match status" value="1"/>
</dbReference>
<dbReference type="Pfam" id="PF09346">
    <property type="entry name" value="SMI1_KNR4"/>
    <property type="match status" value="1"/>
</dbReference>
<reference evidence="2 3" key="1">
    <citation type="submission" date="2017-06" db="EMBL/GenBank/DDBJ databases">
        <authorList>
            <person name="Kim H.J."/>
            <person name="Triplett B.A."/>
        </authorList>
    </citation>
    <scope>NUCLEOTIDE SEQUENCE [LARGE SCALE GENOMIC DNA]</scope>
    <source>
        <strain evidence="2 3">CGMCC 4.1858</strain>
    </source>
</reference>
<dbReference type="SMART" id="SM00860">
    <property type="entry name" value="SMI1_KNR4"/>
    <property type="match status" value="1"/>
</dbReference>
<dbReference type="RefSeq" id="WP_089225576.1">
    <property type="nucleotide sequence ID" value="NZ_FZOF01000010.1"/>
</dbReference>
<dbReference type="Gene3D" id="3.40.1580.10">
    <property type="entry name" value="SMI1/KNR4-like"/>
    <property type="match status" value="1"/>
</dbReference>
<feature type="domain" description="Knr4/Smi1-like" evidence="1">
    <location>
        <begin position="46"/>
        <end position="178"/>
    </location>
</feature>
<name>A0A239IFH6_9ACTN</name>
<protein>
    <submittedName>
        <fullName evidence="2">SMI1 / KNR4 family (SUKH-1)</fullName>
    </submittedName>
</protein>
<dbReference type="EMBL" id="FZOF01000010">
    <property type="protein sequence ID" value="SNS92172.1"/>
    <property type="molecule type" value="Genomic_DNA"/>
</dbReference>
<dbReference type="InterPro" id="IPR037883">
    <property type="entry name" value="Knr4/Smi1-like_sf"/>
</dbReference>
<evidence type="ECO:0000259" key="1">
    <source>
        <dbReference type="SMART" id="SM00860"/>
    </source>
</evidence>
<keyword evidence="3" id="KW-1185">Reference proteome</keyword>
<dbReference type="InterPro" id="IPR018958">
    <property type="entry name" value="Knr4/Smi1-like_dom"/>
</dbReference>
<sequence>MTDTDFDWRSFLARWSGEWADAQDPDASPPDDEAHALRARWLGFAPASPERIAEAERRLGRRLPPSYRAFLEVTDGWRHAGGFVSLLAGTQGARWFEDEVGFAELYEDDLDEDSTPEEVMRAGMWSRALQLDVESDITYVLMDPGDVDEDGEWAVSHYKGWSGDLPERHASFREFMEAMYAEFHQLSVHGGERSGREFVNATTEALDADIETARSDALAGRYARAEAVLARAEEFGRPRAKPLLDQLRWILGRRDLADFAGLALHPVYGAELLPLLAMEHVRSSHDEASWGFRMRGATDEARRAGDALVERTRDGAFRYTAAGVFGRAVDEAREHARWGRTDTAWRVLARALPEWTPLGPDHLAPVGLLADPVLAPVITEARGRLILSTPRAGEPGEAPAPEAEAEPDGLAWLAAQPEYERGYRFVLVEGVAPAELPARLGDSEGGGLQEPVMLQSSAMWWGRSHSSHEDRALVAVGSAGDGWSFAFDGRPGGFADQRFVSPAAAASGTGRALVVWSAPGTRFDGTPDVFHLSMAEAGEERWAFTVRPTQVRSSGHVPEAFGPGRLFTPEDFHREGELRALRAVAEEFGVSLPRFALTRGRLHTFRTRSWTRPPAPGETYVTLTVTAHRKEV</sequence>
<dbReference type="AlphaFoldDB" id="A0A239IFH6"/>
<dbReference type="Proteomes" id="UP000198280">
    <property type="component" value="Unassembled WGS sequence"/>
</dbReference>
<evidence type="ECO:0000313" key="3">
    <source>
        <dbReference type="Proteomes" id="UP000198280"/>
    </source>
</evidence>
<proteinExistence type="predicted"/>
<organism evidence="2 3">
    <name type="scientific">Actinacidiphila glaucinigra</name>
    <dbReference type="NCBI Taxonomy" id="235986"/>
    <lineage>
        <taxon>Bacteria</taxon>
        <taxon>Bacillati</taxon>
        <taxon>Actinomycetota</taxon>
        <taxon>Actinomycetes</taxon>
        <taxon>Kitasatosporales</taxon>
        <taxon>Streptomycetaceae</taxon>
        <taxon>Actinacidiphila</taxon>
    </lineage>
</organism>